<reference evidence="2" key="1">
    <citation type="submission" date="2021-09" db="EMBL/GenBank/DDBJ databases">
        <authorList>
            <person name="Wu T."/>
            <person name="Guo S.Z."/>
        </authorList>
    </citation>
    <scope>NUCLEOTIDE SEQUENCE</scope>
    <source>
        <strain evidence="2">RSS-23</strain>
    </source>
</reference>
<dbReference type="EMBL" id="JAIQDJ010000001">
    <property type="protein sequence ID" value="MBZ4185388.1"/>
    <property type="molecule type" value="Genomic_DNA"/>
</dbReference>
<evidence type="ECO:0000313" key="3">
    <source>
        <dbReference type="Proteomes" id="UP001430290"/>
    </source>
</evidence>
<comment type="caution">
    <text evidence="2">The sequence shown here is derived from an EMBL/GenBank/DDBJ whole genome shotgun (WGS) entry which is preliminary data.</text>
</comment>
<evidence type="ECO:0000313" key="2">
    <source>
        <dbReference type="EMBL" id="MBZ4185388.1"/>
    </source>
</evidence>
<evidence type="ECO:0008006" key="4">
    <source>
        <dbReference type="Google" id="ProtNLM"/>
    </source>
</evidence>
<name>A0ABS7TC11_9GAMM</name>
<gene>
    <name evidence="2" type="ORF">K7B09_03495</name>
</gene>
<dbReference type="RefSeq" id="WP_223626806.1">
    <property type="nucleotide sequence ID" value="NZ_JAIQDJ010000001.1"/>
</dbReference>
<protein>
    <recommendedName>
        <fullName evidence="4">Pathogenicity-like protein</fullName>
    </recommendedName>
</protein>
<feature type="region of interest" description="Disordered" evidence="1">
    <location>
        <begin position="131"/>
        <end position="150"/>
    </location>
</feature>
<sequence>MRKVFSSQRLENVEEVANLLRAEGIAVKIENGRSWKGHRRGNFSYDQRKASVVVPAVWIVNAEDQPRGRQLLRDMGLLESTREELPSFLPSARHAATTSGFWSGKRVRQGLLVLLIAGIGLITYTVRKQAPAPSVAPPPTARSMAKTPPPPIPETITELAVHRVDVPTALAHLLLDEAVRNRKPRHACLEVDGKDPSPVLLQALSDIRGSQLYPASICPATGGFVIAVHDYMTDGSGSGTVQLDLDVEDSQLVDVERNGTAWRVVRRH</sequence>
<organism evidence="2 3">
    <name type="scientific">Thermomonas beijingensis</name>
    <dbReference type="NCBI Taxonomy" id="2872701"/>
    <lineage>
        <taxon>Bacteria</taxon>
        <taxon>Pseudomonadati</taxon>
        <taxon>Pseudomonadota</taxon>
        <taxon>Gammaproteobacteria</taxon>
        <taxon>Lysobacterales</taxon>
        <taxon>Lysobacteraceae</taxon>
        <taxon>Thermomonas</taxon>
    </lineage>
</organism>
<dbReference type="Proteomes" id="UP001430290">
    <property type="component" value="Unassembled WGS sequence"/>
</dbReference>
<evidence type="ECO:0000256" key="1">
    <source>
        <dbReference type="SAM" id="MobiDB-lite"/>
    </source>
</evidence>
<keyword evidence="3" id="KW-1185">Reference proteome</keyword>
<accession>A0ABS7TC11</accession>
<proteinExistence type="predicted"/>